<dbReference type="Pfam" id="PF12867">
    <property type="entry name" value="DinB_2"/>
    <property type="match status" value="1"/>
</dbReference>
<protein>
    <submittedName>
        <fullName evidence="2">Damage-inducible protein DinB</fullName>
    </submittedName>
</protein>
<feature type="domain" description="DinB-like" evidence="1">
    <location>
        <begin position="14"/>
        <end position="144"/>
    </location>
</feature>
<proteinExistence type="predicted"/>
<dbReference type="InterPro" id="IPR034660">
    <property type="entry name" value="DinB/YfiT-like"/>
</dbReference>
<accession>A0A1D8P9Y0</accession>
<organism evidence="2 3">
    <name type="scientific">Urechidicola croceus</name>
    <dbReference type="NCBI Taxonomy" id="1850246"/>
    <lineage>
        <taxon>Bacteria</taxon>
        <taxon>Pseudomonadati</taxon>
        <taxon>Bacteroidota</taxon>
        <taxon>Flavobacteriia</taxon>
        <taxon>Flavobacteriales</taxon>
        <taxon>Flavobacteriaceae</taxon>
        <taxon>Urechidicola</taxon>
    </lineage>
</organism>
<dbReference type="AlphaFoldDB" id="A0A1D8P9Y0"/>
<evidence type="ECO:0000259" key="1">
    <source>
        <dbReference type="Pfam" id="PF12867"/>
    </source>
</evidence>
<name>A0A1D8P9Y0_9FLAO</name>
<reference evidence="2 3" key="1">
    <citation type="submission" date="2016-10" db="EMBL/GenBank/DDBJ databases">
        <title>Lutibacter sp. LPB0138, isolated from marine gastropod.</title>
        <authorList>
            <person name="Kim E."/>
            <person name="Yi H."/>
        </authorList>
    </citation>
    <scope>NUCLEOTIDE SEQUENCE [LARGE SCALE GENOMIC DNA]</scope>
    <source>
        <strain evidence="2 3">LPB0138</strain>
    </source>
</reference>
<dbReference type="EMBL" id="CP017478">
    <property type="protein sequence ID" value="AOW21387.1"/>
    <property type="molecule type" value="Genomic_DNA"/>
</dbReference>
<dbReference type="KEGG" id="lul:LPB138_12165"/>
<dbReference type="Gene3D" id="1.20.120.450">
    <property type="entry name" value="dinb family like domain"/>
    <property type="match status" value="1"/>
</dbReference>
<dbReference type="SUPFAM" id="SSF109854">
    <property type="entry name" value="DinB/YfiT-like putative metalloenzymes"/>
    <property type="match status" value="1"/>
</dbReference>
<dbReference type="InterPro" id="IPR024775">
    <property type="entry name" value="DinB-like"/>
</dbReference>
<keyword evidence="3" id="KW-1185">Reference proteome</keyword>
<sequence>MKEQFDIINKGRILMLKLIEGYSIEQLNKIPKGFSNNIVWNIAHLVVTQQLLCYKFSGLKPLISEDMIETFRKGTSPQKDISAEYFEEIKRLFLELPIQFEEDYSKGIFINYTEYTTSVNVTLTDINKAFYFNNFHEGIHLGSILALRKFI</sequence>
<dbReference type="RefSeq" id="WP_070237547.1">
    <property type="nucleotide sequence ID" value="NZ_CP017478.1"/>
</dbReference>
<dbReference type="STRING" id="1850246.LPB138_12165"/>
<dbReference type="OrthoDB" id="4295522at2"/>
<dbReference type="Proteomes" id="UP000176050">
    <property type="component" value="Chromosome"/>
</dbReference>
<evidence type="ECO:0000313" key="3">
    <source>
        <dbReference type="Proteomes" id="UP000176050"/>
    </source>
</evidence>
<evidence type="ECO:0000313" key="2">
    <source>
        <dbReference type="EMBL" id="AOW21387.1"/>
    </source>
</evidence>
<gene>
    <name evidence="2" type="ORF">LPB138_12165</name>
</gene>